<dbReference type="AlphaFoldDB" id="A0A2J6TK29"/>
<dbReference type="Proteomes" id="UP000235371">
    <property type="component" value="Unassembled WGS sequence"/>
</dbReference>
<dbReference type="Gene3D" id="3.90.1300.10">
    <property type="entry name" value="Amidase signature (AS) domain"/>
    <property type="match status" value="1"/>
</dbReference>
<dbReference type="InParanoid" id="A0A2J6TK29"/>
<dbReference type="InterPro" id="IPR023631">
    <property type="entry name" value="Amidase_dom"/>
</dbReference>
<dbReference type="EC" id="6.3.5.7" evidence="2"/>
<dbReference type="HAMAP" id="MF_00120">
    <property type="entry name" value="GatA"/>
    <property type="match status" value="1"/>
</dbReference>
<keyword evidence="10" id="KW-1185">Reference proteome</keyword>
<dbReference type="SUPFAM" id="SSF75304">
    <property type="entry name" value="Amidase signature (AS) enzymes"/>
    <property type="match status" value="1"/>
</dbReference>
<dbReference type="EMBL" id="KZ613782">
    <property type="protein sequence ID" value="PMD63374.1"/>
    <property type="molecule type" value="Genomic_DNA"/>
</dbReference>
<dbReference type="RefSeq" id="XP_024740278.1">
    <property type="nucleotide sequence ID" value="XM_024873428.1"/>
</dbReference>
<feature type="non-terminal residue" evidence="9">
    <location>
        <position position="1"/>
    </location>
</feature>
<dbReference type="STRING" id="1095630.A0A2J6TK29"/>
<keyword evidence="6" id="KW-0648">Protein biosynthesis</keyword>
<name>A0A2J6TK29_9HELO</name>
<dbReference type="PANTHER" id="PTHR11895:SF7">
    <property type="entry name" value="GLUTAMYL-TRNA(GLN) AMIDOTRANSFERASE SUBUNIT A, MITOCHONDRIAL"/>
    <property type="match status" value="1"/>
</dbReference>
<gene>
    <name evidence="9" type="ORF">K444DRAFT_509795</name>
</gene>
<keyword evidence="4" id="KW-0547">Nucleotide-binding</keyword>
<dbReference type="PROSITE" id="PS00571">
    <property type="entry name" value="AMIDASES"/>
    <property type="match status" value="1"/>
</dbReference>
<sequence>PPSLLGIAVKDNIATVGSRTTCGSGILREYKSPFEAGVVRNLHLHDYAVRGKTNLDEFGMGSHSTHSFFGHVANAWPFNNLSAGGSSGGSAAAVASEQCSAALGTDTGGSVRLPAAYTGIVGFKPSYGTISRWGVVPYANSMDTVGIMASDVASIKEAFHKAKLHDPRDPTCISDKAWKRLQPQRNAAILKMDAKRRRMSEAHALNMVGVRIGVPLEYNISELEPGIRQAWRDCLGTLQDQGAVIVPVSLPNTKHALSAYYVLAPAEAASNLSKYDGVRYGTRDGLPDGSNGVLYSRTRGNGFGDEVKRRILLGSYTLSSEAVDNYFLKAQKVRRLVQRDFDRIFAAPNPLRQAEQFDLKDMDESIQMSSKLGPTQVDFIVCPTAPTLPPTLDDASKQTSVDTYMNDVLTVPASLAGIPAISVPFPIPEEFLSEGKPAFAGMQIIGQYATDSALITIAEIMVN</sequence>
<dbReference type="InterPro" id="IPR020556">
    <property type="entry name" value="Amidase_CS"/>
</dbReference>
<evidence type="ECO:0000256" key="7">
    <source>
        <dbReference type="ARBA" id="ARBA00047407"/>
    </source>
</evidence>
<dbReference type="GO" id="GO:0030956">
    <property type="term" value="C:glutamyl-tRNA(Gln) amidotransferase complex"/>
    <property type="evidence" value="ECO:0007669"/>
    <property type="project" value="InterPro"/>
</dbReference>
<dbReference type="GeneID" id="36581508"/>
<dbReference type="GO" id="GO:0005739">
    <property type="term" value="C:mitochondrion"/>
    <property type="evidence" value="ECO:0007669"/>
    <property type="project" value="TreeGrafter"/>
</dbReference>
<dbReference type="OrthoDB" id="421993at2759"/>
<dbReference type="Pfam" id="PF01425">
    <property type="entry name" value="Amidase"/>
    <property type="match status" value="1"/>
</dbReference>
<evidence type="ECO:0000256" key="6">
    <source>
        <dbReference type="ARBA" id="ARBA00022917"/>
    </source>
</evidence>
<comment type="similarity">
    <text evidence="1">Belongs to the amidase family. GatA subfamily.</text>
</comment>
<evidence type="ECO:0000256" key="3">
    <source>
        <dbReference type="ARBA" id="ARBA00022598"/>
    </source>
</evidence>
<keyword evidence="5" id="KW-0067">ATP-binding</keyword>
<dbReference type="InterPro" id="IPR000120">
    <property type="entry name" value="Amidase"/>
</dbReference>
<evidence type="ECO:0000256" key="2">
    <source>
        <dbReference type="ARBA" id="ARBA00012739"/>
    </source>
</evidence>
<feature type="non-terminal residue" evidence="9">
    <location>
        <position position="463"/>
    </location>
</feature>
<evidence type="ECO:0000313" key="9">
    <source>
        <dbReference type="EMBL" id="PMD63374.1"/>
    </source>
</evidence>
<evidence type="ECO:0000256" key="1">
    <source>
        <dbReference type="ARBA" id="ARBA00008069"/>
    </source>
</evidence>
<dbReference type="GO" id="GO:0005524">
    <property type="term" value="F:ATP binding"/>
    <property type="evidence" value="ECO:0007669"/>
    <property type="project" value="UniProtKB-KW"/>
</dbReference>
<keyword evidence="3" id="KW-0436">Ligase</keyword>
<evidence type="ECO:0000256" key="5">
    <source>
        <dbReference type="ARBA" id="ARBA00022840"/>
    </source>
</evidence>
<protein>
    <recommendedName>
        <fullName evidence="2">glutaminyl-tRNA synthase (glutamine-hydrolyzing)</fullName>
        <ecNumber evidence="2">6.3.5.7</ecNumber>
    </recommendedName>
</protein>
<dbReference type="InterPro" id="IPR036928">
    <property type="entry name" value="AS_sf"/>
</dbReference>
<accession>A0A2J6TK29</accession>
<dbReference type="InterPro" id="IPR004412">
    <property type="entry name" value="GatA"/>
</dbReference>
<evidence type="ECO:0000313" key="10">
    <source>
        <dbReference type="Proteomes" id="UP000235371"/>
    </source>
</evidence>
<reference evidence="9 10" key="1">
    <citation type="submission" date="2016-04" db="EMBL/GenBank/DDBJ databases">
        <title>A degradative enzymes factory behind the ericoid mycorrhizal symbiosis.</title>
        <authorList>
            <consortium name="DOE Joint Genome Institute"/>
            <person name="Martino E."/>
            <person name="Morin E."/>
            <person name="Grelet G."/>
            <person name="Kuo A."/>
            <person name="Kohler A."/>
            <person name="Daghino S."/>
            <person name="Barry K."/>
            <person name="Choi C."/>
            <person name="Cichocki N."/>
            <person name="Clum A."/>
            <person name="Copeland A."/>
            <person name="Hainaut M."/>
            <person name="Haridas S."/>
            <person name="Labutti K."/>
            <person name="Lindquist E."/>
            <person name="Lipzen A."/>
            <person name="Khouja H.-R."/>
            <person name="Murat C."/>
            <person name="Ohm R."/>
            <person name="Olson A."/>
            <person name="Spatafora J."/>
            <person name="Veneault-Fourrey C."/>
            <person name="Henrissat B."/>
            <person name="Grigoriev I."/>
            <person name="Martin F."/>
            <person name="Perotto S."/>
        </authorList>
    </citation>
    <scope>NUCLEOTIDE SEQUENCE [LARGE SCALE GENOMIC DNA]</scope>
    <source>
        <strain evidence="9 10">E</strain>
    </source>
</reference>
<feature type="domain" description="Amidase" evidence="8">
    <location>
        <begin position="7"/>
        <end position="454"/>
    </location>
</feature>
<comment type="catalytic activity">
    <reaction evidence="7">
        <text>L-glutamyl-tRNA(Gln) + L-glutamine + ATP + H2O = L-glutaminyl-tRNA(Gln) + L-glutamate + ADP + phosphate + H(+)</text>
        <dbReference type="Rhea" id="RHEA:17521"/>
        <dbReference type="Rhea" id="RHEA-COMP:9681"/>
        <dbReference type="Rhea" id="RHEA-COMP:9684"/>
        <dbReference type="ChEBI" id="CHEBI:15377"/>
        <dbReference type="ChEBI" id="CHEBI:15378"/>
        <dbReference type="ChEBI" id="CHEBI:29985"/>
        <dbReference type="ChEBI" id="CHEBI:30616"/>
        <dbReference type="ChEBI" id="CHEBI:43474"/>
        <dbReference type="ChEBI" id="CHEBI:58359"/>
        <dbReference type="ChEBI" id="CHEBI:78520"/>
        <dbReference type="ChEBI" id="CHEBI:78521"/>
        <dbReference type="ChEBI" id="CHEBI:456216"/>
        <dbReference type="EC" id="6.3.5.7"/>
    </reaction>
</comment>
<dbReference type="GO" id="GO:0032543">
    <property type="term" value="P:mitochondrial translation"/>
    <property type="evidence" value="ECO:0007669"/>
    <property type="project" value="TreeGrafter"/>
</dbReference>
<proteinExistence type="inferred from homology"/>
<dbReference type="FunCoup" id="A0A2J6TK29">
    <property type="interactions" value="348"/>
</dbReference>
<dbReference type="GO" id="GO:0070681">
    <property type="term" value="P:glutaminyl-tRNAGln biosynthesis via transamidation"/>
    <property type="evidence" value="ECO:0007669"/>
    <property type="project" value="TreeGrafter"/>
</dbReference>
<dbReference type="PANTHER" id="PTHR11895">
    <property type="entry name" value="TRANSAMIDASE"/>
    <property type="match status" value="1"/>
</dbReference>
<dbReference type="GO" id="GO:0050567">
    <property type="term" value="F:glutaminyl-tRNA synthase (glutamine-hydrolyzing) activity"/>
    <property type="evidence" value="ECO:0007669"/>
    <property type="project" value="UniProtKB-EC"/>
</dbReference>
<evidence type="ECO:0000256" key="4">
    <source>
        <dbReference type="ARBA" id="ARBA00022741"/>
    </source>
</evidence>
<organism evidence="9 10">
    <name type="scientific">Hyaloscypha bicolor E</name>
    <dbReference type="NCBI Taxonomy" id="1095630"/>
    <lineage>
        <taxon>Eukaryota</taxon>
        <taxon>Fungi</taxon>
        <taxon>Dikarya</taxon>
        <taxon>Ascomycota</taxon>
        <taxon>Pezizomycotina</taxon>
        <taxon>Leotiomycetes</taxon>
        <taxon>Helotiales</taxon>
        <taxon>Hyaloscyphaceae</taxon>
        <taxon>Hyaloscypha</taxon>
        <taxon>Hyaloscypha bicolor</taxon>
    </lineage>
</organism>
<evidence type="ECO:0000259" key="8">
    <source>
        <dbReference type="Pfam" id="PF01425"/>
    </source>
</evidence>